<sequence length="216" mass="24710">MSIAHNLQKIKASLPENVTLVAVSKTKPIPDLVEAYEVGQRIFGENKIQEMTQKWEELPKDIQWHMIGHVQTNKVKYMAEYVHLVHGVDSFKLLKEINKQAKKYDRTINCLLQIHIAEEDTKFGLDKEELFAILDSDEFKALNNINIKGLMGMATFTENEDQVRREFKSLKTLFDLSTIKLDHLDTLSMGMSGDYKMAIEEGSTMVRIGSSIFGSR</sequence>
<accession>E6X4A8</accession>
<evidence type="ECO:0000313" key="7">
    <source>
        <dbReference type="Proteomes" id="UP000008634"/>
    </source>
</evidence>
<dbReference type="HAMAP" id="MF_02087">
    <property type="entry name" value="PLP_homeostasis"/>
    <property type="match status" value="1"/>
</dbReference>
<dbReference type="GO" id="GO:0030170">
    <property type="term" value="F:pyridoxal phosphate binding"/>
    <property type="evidence" value="ECO:0007669"/>
    <property type="project" value="UniProtKB-UniRule"/>
</dbReference>
<dbReference type="Pfam" id="PF01168">
    <property type="entry name" value="Ala_racemase_N"/>
    <property type="match status" value="1"/>
</dbReference>
<dbReference type="InterPro" id="IPR011078">
    <property type="entry name" value="PyrdxlP_homeostasis"/>
</dbReference>
<feature type="domain" description="Alanine racemase N-terminal" evidence="5">
    <location>
        <begin position="2"/>
        <end position="215"/>
    </location>
</feature>
<dbReference type="Gene3D" id="3.20.20.10">
    <property type="entry name" value="Alanine racemase"/>
    <property type="match status" value="1"/>
</dbReference>
<keyword evidence="7" id="KW-1185">Reference proteome</keyword>
<reference evidence="6 7" key="1">
    <citation type="journal article" date="2010" name="Stand. Genomic Sci.">
        <title>Complete genome sequence of Cellulophaga algicola type strain (IC166).</title>
        <authorList>
            <person name="Abt B."/>
            <person name="Lu M."/>
            <person name="Misra M."/>
            <person name="Han C."/>
            <person name="Nolan M."/>
            <person name="Lucas S."/>
            <person name="Hammon N."/>
            <person name="Deshpande S."/>
            <person name="Cheng J.F."/>
            <person name="Tapia R."/>
            <person name="Goodwin L."/>
            <person name="Pitluck S."/>
            <person name="Liolios K."/>
            <person name="Pagani I."/>
            <person name="Ivanova N."/>
            <person name="Mavromatis K."/>
            <person name="Ovchinikova G."/>
            <person name="Pati A."/>
            <person name="Chen A."/>
            <person name="Palaniappan K."/>
            <person name="Land M."/>
            <person name="Hauser L."/>
            <person name="Chang Y.J."/>
            <person name="Jeffries C.D."/>
            <person name="Detter J.C."/>
            <person name="Brambilla E."/>
            <person name="Rohde M."/>
            <person name="Tindall B.J."/>
            <person name="Goker M."/>
            <person name="Woyke T."/>
            <person name="Bristow J."/>
            <person name="Eisen J.A."/>
            <person name="Markowitz V."/>
            <person name="Hugenholtz P."/>
            <person name="Kyrpides N.C."/>
            <person name="Klenk H.P."/>
            <person name="Lapidus A."/>
        </authorList>
    </citation>
    <scope>NUCLEOTIDE SEQUENCE [LARGE SCALE GENOMIC DNA]</scope>
    <source>
        <strain evidence="7">DSM 14237 / IC166 / ACAM 630</strain>
    </source>
</reference>
<dbReference type="PIRSF" id="PIRSF004848">
    <property type="entry name" value="YBL036c_PLPDEIII"/>
    <property type="match status" value="1"/>
</dbReference>
<gene>
    <name evidence="6" type="ordered locus">Celal_4250</name>
</gene>
<dbReference type="OrthoDB" id="9804072at2"/>
<evidence type="ECO:0000256" key="1">
    <source>
        <dbReference type="ARBA" id="ARBA00022898"/>
    </source>
</evidence>
<dbReference type="HOGENOM" id="CLU_059988_1_3_10"/>
<dbReference type="KEGG" id="cao:Celal_4250"/>
<proteinExistence type="inferred from homology"/>
<comment type="similarity">
    <text evidence="2 4">Belongs to the pyridoxal phosphate-binding protein YggS/PROSC family.</text>
</comment>
<dbReference type="RefSeq" id="WP_013552938.1">
    <property type="nucleotide sequence ID" value="NC_014934.1"/>
</dbReference>
<dbReference type="PANTHER" id="PTHR10146">
    <property type="entry name" value="PROLINE SYNTHETASE CO-TRANSCRIBED BACTERIAL HOMOLOG PROTEIN"/>
    <property type="match status" value="1"/>
</dbReference>
<evidence type="ECO:0000256" key="3">
    <source>
        <dbReference type="PIRSR" id="PIRSR004848-1"/>
    </source>
</evidence>
<dbReference type="EMBL" id="CP002453">
    <property type="protein sequence ID" value="ADV51491.1"/>
    <property type="molecule type" value="Genomic_DNA"/>
</dbReference>
<dbReference type="CDD" id="cd00635">
    <property type="entry name" value="PLPDE_III_YBL036c_like"/>
    <property type="match status" value="1"/>
</dbReference>
<dbReference type="NCBIfam" id="TIGR00044">
    <property type="entry name" value="YggS family pyridoxal phosphate-dependent enzyme"/>
    <property type="match status" value="1"/>
</dbReference>
<dbReference type="PANTHER" id="PTHR10146:SF14">
    <property type="entry name" value="PYRIDOXAL PHOSPHATE HOMEOSTASIS PROTEIN"/>
    <property type="match status" value="1"/>
</dbReference>
<comment type="function">
    <text evidence="2">Pyridoxal 5'-phosphate (PLP)-binding protein, which is involved in PLP homeostasis.</text>
</comment>
<protein>
    <recommendedName>
        <fullName evidence="2">Pyridoxal phosphate homeostasis protein</fullName>
        <shortName evidence="2">PLP homeostasis protein</shortName>
    </recommendedName>
</protein>
<evidence type="ECO:0000256" key="2">
    <source>
        <dbReference type="HAMAP-Rule" id="MF_02087"/>
    </source>
</evidence>
<dbReference type="InterPro" id="IPR029066">
    <property type="entry name" value="PLP-binding_barrel"/>
</dbReference>
<evidence type="ECO:0000259" key="5">
    <source>
        <dbReference type="Pfam" id="PF01168"/>
    </source>
</evidence>
<comment type="cofactor">
    <cofactor evidence="3">
        <name>pyridoxal 5'-phosphate</name>
        <dbReference type="ChEBI" id="CHEBI:597326"/>
    </cofactor>
</comment>
<evidence type="ECO:0000256" key="4">
    <source>
        <dbReference type="RuleBase" id="RU004514"/>
    </source>
</evidence>
<dbReference type="eggNOG" id="COG0325">
    <property type="taxonomic scope" value="Bacteria"/>
</dbReference>
<dbReference type="SUPFAM" id="SSF51419">
    <property type="entry name" value="PLP-binding barrel"/>
    <property type="match status" value="1"/>
</dbReference>
<dbReference type="FunFam" id="3.20.20.10:FF:000024">
    <property type="entry name" value="Pyridoxal phosphate homeostasis protein"/>
    <property type="match status" value="1"/>
</dbReference>
<name>E6X4A8_CELAD</name>
<evidence type="ECO:0000313" key="6">
    <source>
        <dbReference type="EMBL" id="ADV51491.1"/>
    </source>
</evidence>
<feature type="modified residue" description="N6-(pyridoxal phosphate)lysine" evidence="2 3">
    <location>
        <position position="25"/>
    </location>
</feature>
<dbReference type="STRING" id="688270.Celal_4250"/>
<dbReference type="InterPro" id="IPR001608">
    <property type="entry name" value="Ala_racemase_N"/>
</dbReference>
<organism evidence="6 7">
    <name type="scientific">Cellulophaga algicola (strain DSM 14237 / IC166 / ACAM 630)</name>
    <dbReference type="NCBI Taxonomy" id="688270"/>
    <lineage>
        <taxon>Bacteria</taxon>
        <taxon>Pseudomonadati</taxon>
        <taxon>Bacteroidota</taxon>
        <taxon>Flavobacteriia</taxon>
        <taxon>Flavobacteriales</taxon>
        <taxon>Flavobacteriaceae</taxon>
        <taxon>Cellulophaga</taxon>
    </lineage>
</organism>
<dbReference type="AlphaFoldDB" id="E6X4A8"/>
<keyword evidence="1 2" id="KW-0663">Pyridoxal phosphate</keyword>
<dbReference type="Proteomes" id="UP000008634">
    <property type="component" value="Chromosome"/>
</dbReference>